<organism evidence="2 3">
    <name type="scientific">Araneus ventricosus</name>
    <name type="common">Orbweaver spider</name>
    <name type="synonym">Epeira ventricosa</name>
    <dbReference type="NCBI Taxonomy" id="182803"/>
    <lineage>
        <taxon>Eukaryota</taxon>
        <taxon>Metazoa</taxon>
        <taxon>Ecdysozoa</taxon>
        <taxon>Arthropoda</taxon>
        <taxon>Chelicerata</taxon>
        <taxon>Arachnida</taxon>
        <taxon>Araneae</taxon>
        <taxon>Araneomorphae</taxon>
        <taxon>Entelegynae</taxon>
        <taxon>Araneoidea</taxon>
        <taxon>Araneidae</taxon>
        <taxon>Araneus</taxon>
    </lineage>
</organism>
<sequence>MLAQLQLVAEIFLVSSKRDTNVGQFALKVLQITTYPLISRL</sequence>
<evidence type="ECO:0000313" key="2">
    <source>
        <dbReference type="EMBL" id="GBM91325.1"/>
    </source>
</evidence>
<dbReference type="EMBL" id="BGPR01190988">
    <property type="protein sequence ID" value="GBM91243.1"/>
    <property type="molecule type" value="Genomic_DNA"/>
</dbReference>
<reference evidence="2 3" key="1">
    <citation type="journal article" date="2019" name="Sci. Rep.">
        <title>Orb-weaving spider Araneus ventricosus genome elucidates the spidroin gene catalogue.</title>
        <authorList>
            <person name="Kono N."/>
            <person name="Nakamura H."/>
            <person name="Ohtoshi R."/>
            <person name="Moran D.A.P."/>
            <person name="Shinohara A."/>
            <person name="Yoshida Y."/>
            <person name="Fujiwara M."/>
            <person name="Mori M."/>
            <person name="Tomita M."/>
            <person name="Arakawa K."/>
        </authorList>
    </citation>
    <scope>NUCLEOTIDE SEQUENCE [LARGE SCALE GENOMIC DNA]</scope>
</reference>
<keyword evidence="3" id="KW-1185">Reference proteome</keyword>
<proteinExistence type="predicted"/>
<evidence type="ECO:0000313" key="1">
    <source>
        <dbReference type="EMBL" id="GBM91243.1"/>
    </source>
</evidence>
<dbReference type="Proteomes" id="UP000499080">
    <property type="component" value="Unassembled WGS sequence"/>
</dbReference>
<dbReference type="AlphaFoldDB" id="A0A4Y2JNA6"/>
<name>A0A4Y2JNA6_ARAVE</name>
<feature type="non-terminal residue" evidence="2">
    <location>
        <position position="41"/>
    </location>
</feature>
<comment type="caution">
    <text evidence="2">The sequence shown here is derived from an EMBL/GenBank/DDBJ whole genome shotgun (WGS) entry which is preliminary data.</text>
</comment>
<protein>
    <submittedName>
        <fullName evidence="2">Uncharacterized protein</fullName>
    </submittedName>
</protein>
<gene>
    <name evidence="1" type="ORF">AVEN_113803_1</name>
    <name evidence="2" type="ORF">AVEN_270997_1</name>
</gene>
<accession>A0A4Y2JNA6</accession>
<dbReference type="EMBL" id="BGPR01191022">
    <property type="protein sequence ID" value="GBM91325.1"/>
    <property type="molecule type" value="Genomic_DNA"/>
</dbReference>
<evidence type="ECO:0000313" key="3">
    <source>
        <dbReference type="Proteomes" id="UP000499080"/>
    </source>
</evidence>